<dbReference type="PANTHER" id="PTHR46033">
    <property type="entry name" value="PROTEIN MAIN-LIKE 2"/>
    <property type="match status" value="1"/>
</dbReference>
<dbReference type="Proteomes" id="UP000593561">
    <property type="component" value="Unassembled WGS sequence"/>
</dbReference>
<dbReference type="InterPro" id="IPR044824">
    <property type="entry name" value="MAIN-like"/>
</dbReference>
<protein>
    <recommendedName>
        <fullName evidence="1">Aminotransferase-like plant mobile domain-containing protein</fullName>
    </recommendedName>
</protein>
<name>A0A7J8SWF3_GOSDV</name>
<dbReference type="AlphaFoldDB" id="A0A7J8SWF3"/>
<accession>A0A7J8SWF3</accession>
<reference evidence="2 3" key="1">
    <citation type="journal article" date="2019" name="Genome Biol. Evol.">
        <title>Insights into the evolution of the New World diploid cottons (Gossypium, subgenus Houzingenia) based on genome sequencing.</title>
        <authorList>
            <person name="Grover C.E."/>
            <person name="Arick M.A. 2nd"/>
            <person name="Thrash A."/>
            <person name="Conover J.L."/>
            <person name="Sanders W.S."/>
            <person name="Peterson D.G."/>
            <person name="Frelichowski J.E."/>
            <person name="Scheffler J.A."/>
            <person name="Scheffler B.E."/>
            <person name="Wendel J.F."/>
        </authorList>
    </citation>
    <scope>NUCLEOTIDE SEQUENCE [LARGE SCALE GENOMIC DNA]</scope>
    <source>
        <strain evidence="2">27</strain>
        <tissue evidence="2">Leaf</tissue>
    </source>
</reference>
<sequence>MGRGCKLDPTLVSALVERWRPKTHTFHIPFGECTITLEDV</sequence>
<comment type="caution">
    <text evidence="2">The sequence shown here is derived from an EMBL/GenBank/DDBJ whole genome shotgun (WGS) entry which is preliminary data.</text>
</comment>
<organism evidence="2 3">
    <name type="scientific">Gossypium davidsonii</name>
    <name type="common">Davidson's cotton</name>
    <name type="synonym">Gossypium klotzschianum subsp. davidsonii</name>
    <dbReference type="NCBI Taxonomy" id="34287"/>
    <lineage>
        <taxon>Eukaryota</taxon>
        <taxon>Viridiplantae</taxon>
        <taxon>Streptophyta</taxon>
        <taxon>Embryophyta</taxon>
        <taxon>Tracheophyta</taxon>
        <taxon>Spermatophyta</taxon>
        <taxon>Magnoliopsida</taxon>
        <taxon>eudicotyledons</taxon>
        <taxon>Gunneridae</taxon>
        <taxon>Pentapetalae</taxon>
        <taxon>rosids</taxon>
        <taxon>malvids</taxon>
        <taxon>Malvales</taxon>
        <taxon>Malvaceae</taxon>
        <taxon>Malvoideae</taxon>
        <taxon>Gossypium</taxon>
    </lineage>
</organism>
<dbReference type="Pfam" id="PF10536">
    <property type="entry name" value="PMD"/>
    <property type="match status" value="1"/>
</dbReference>
<proteinExistence type="predicted"/>
<evidence type="ECO:0000313" key="3">
    <source>
        <dbReference type="Proteomes" id="UP000593561"/>
    </source>
</evidence>
<evidence type="ECO:0000259" key="1">
    <source>
        <dbReference type="Pfam" id="PF10536"/>
    </source>
</evidence>
<dbReference type="GO" id="GO:0010073">
    <property type="term" value="P:meristem maintenance"/>
    <property type="evidence" value="ECO:0007669"/>
    <property type="project" value="InterPro"/>
</dbReference>
<feature type="domain" description="Aminotransferase-like plant mobile" evidence="1">
    <location>
        <begin position="5"/>
        <end position="40"/>
    </location>
</feature>
<dbReference type="EMBL" id="JABFAC010000012">
    <property type="protein sequence ID" value="MBA0630441.1"/>
    <property type="molecule type" value="Genomic_DNA"/>
</dbReference>
<dbReference type="PANTHER" id="PTHR46033:SF8">
    <property type="entry name" value="PROTEIN MAINTENANCE OF MERISTEMS-LIKE"/>
    <property type="match status" value="1"/>
</dbReference>
<evidence type="ECO:0000313" key="2">
    <source>
        <dbReference type="EMBL" id="MBA0630441.1"/>
    </source>
</evidence>
<gene>
    <name evidence="2" type="ORF">Godav_002541</name>
</gene>
<keyword evidence="3" id="KW-1185">Reference proteome</keyword>
<dbReference type="InterPro" id="IPR019557">
    <property type="entry name" value="AminoTfrase-like_pln_mobile"/>
</dbReference>